<evidence type="ECO:0000256" key="10">
    <source>
        <dbReference type="ARBA" id="ARBA00023114"/>
    </source>
</evidence>
<keyword evidence="12" id="KW-0564">Palmitate</keyword>
<dbReference type="PANTHER" id="PTHR33619:SF3">
    <property type="entry name" value="POLYSACCHARIDE EXPORT PROTEIN GFCE-RELATED"/>
    <property type="match status" value="1"/>
</dbReference>
<comment type="subcellular location">
    <subcellularLocation>
        <location evidence="1">Cell outer membrane</location>
        <topology evidence="1">Multi-pass membrane protein</topology>
    </subcellularLocation>
</comment>
<evidence type="ECO:0000256" key="5">
    <source>
        <dbReference type="ARBA" id="ARBA00022597"/>
    </source>
</evidence>
<keyword evidence="19" id="KW-1185">Reference proteome</keyword>
<feature type="signal peptide" evidence="15">
    <location>
        <begin position="1"/>
        <end position="20"/>
    </location>
</feature>
<comment type="similarity">
    <text evidence="2">Belongs to the BexD/CtrA/VexA family.</text>
</comment>
<keyword evidence="3" id="KW-0813">Transport</keyword>
<keyword evidence="5" id="KW-0762">Sugar transport</keyword>
<dbReference type="Pfam" id="PF22461">
    <property type="entry name" value="SLBB_2"/>
    <property type="match status" value="1"/>
</dbReference>
<dbReference type="GO" id="GO:0009279">
    <property type="term" value="C:cell outer membrane"/>
    <property type="evidence" value="ECO:0007669"/>
    <property type="project" value="UniProtKB-SubCell"/>
</dbReference>
<dbReference type="PANTHER" id="PTHR33619">
    <property type="entry name" value="POLYSACCHARIDE EXPORT PROTEIN GFCE-RELATED"/>
    <property type="match status" value="1"/>
</dbReference>
<dbReference type="GO" id="GO:0046930">
    <property type="term" value="C:pore complex"/>
    <property type="evidence" value="ECO:0007669"/>
    <property type="project" value="UniProtKB-KW"/>
</dbReference>
<dbReference type="GO" id="GO:0015159">
    <property type="term" value="F:polysaccharide transmembrane transporter activity"/>
    <property type="evidence" value="ECO:0007669"/>
    <property type="project" value="InterPro"/>
</dbReference>
<evidence type="ECO:0000256" key="14">
    <source>
        <dbReference type="ARBA" id="ARBA00023288"/>
    </source>
</evidence>
<feature type="chain" id="PRO_5002148160" evidence="15">
    <location>
        <begin position="21"/>
        <end position="270"/>
    </location>
</feature>
<evidence type="ECO:0000313" key="19">
    <source>
        <dbReference type="Proteomes" id="UP000035068"/>
    </source>
</evidence>
<dbReference type="Gene3D" id="3.30.1950.10">
    <property type="entry name" value="wza like domain"/>
    <property type="match status" value="1"/>
</dbReference>
<dbReference type="RefSeq" id="WP_040101282.1">
    <property type="nucleotide sequence ID" value="NZ_JWJD01000013.1"/>
</dbReference>
<organism evidence="18 19">
    <name type="scientific">Geoalkalibacter ferrihydriticus DSM 17813</name>
    <dbReference type="NCBI Taxonomy" id="1121915"/>
    <lineage>
        <taxon>Bacteria</taxon>
        <taxon>Pseudomonadati</taxon>
        <taxon>Thermodesulfobacteriota</taxon>
        <taxon>Desulfuromonadia</taxon>
        <taxon>Desulfuromonadales</taxon>
        <taxon>Geoalkalibacteraceae</taxon>
        <taxon>Geoalkalibacter</taxon>
    </lineage>
</organism>
<keyword evidence="11" id="KW-0472">Membrane</keyword>
<evidence type="ECO:0000256" key="3">
    <source>
        <dbReference type="ARBA" id="ARBA00022448"/>
    </source>
</evidence>
<dbReference type="AlphaFoldDB" id="A0A0C2E9Y8"/>
<dbReference type="EMBL" id="JWJD01000013">
    <property type="protein sequence ID" value="KIH75388.1"/>
    <property type="molecule type" value="Genomic_DNA"/>
</dbReference>
<keyword evidence="14" id="KW-0449">Lipoprotein</keyword>
<feature type="domain" description="SLBB" evidence="17">
    <location>
        <begin position="185"/>
        <end position="265"/>
    </location>
</feature>
<evidence type="ECO:0000259" key="17">
    <source>
        <dbReference type="Pfam" id="PF22461"/>
    </source>
</evidence>
<proteinExistence type="inferred from homology"/>
<evidence type="ECO:0000256" key="9">
    <source>
        <dbReference type="ARBA" id="ARBA00023065"/>
    </source>
</evidence>
<name>A0A0C2E9Y8_9BACT</name>
<dbReference type="GO" id="GO:0006811">
    <property type="term" value="P:monoatomic ion transport"/>
    <property type="evidence" value="ECO:0007669"/>
    <property type="project" value="UniProtKB-KW"/>
</dbReference>
<dbReference type="InterPro" id="IPR054765">
    <property type="entry name" value="SLBB_dom"/>
</dbReference>
<evidence type="ECO:0000256" key="15">
    <source>
        <dbReference type="SAM" id="SignalP"/>
    </source>
</evidence>
<reference evidence="18 19" key="1">
    <citation type="submission" date="2014-12" db="EMBL/GenBank/DDBJ databases">
        <title>Genomes of Geoalkalibacter ferrihydriticus and Geoalkalibacter subterraneus, two haloalkaliphilic metal-reducing members of the Geobacteraceae.</title>
        <authorList>
            <person name="Badalamenti J.P."/>
            <person name="Torres C.I."/>
            <person name="Krajmalnik-Brown R."/>
            <person name="Bond D.R."/>
        </authorList>
    </citation>
    <scope>NUCLEOTIDE SEQUENCE [LARGE SCALE GENOMIC DNA]</scope>
    <source>
        <strain evidence="18 19">DSM 17813</strain>
    </source>
</reference>
<evidence type="ECO:0000256" key="7">
    <source>
        <dbReference type="ARBA" id="ARBA00022729"/>
    </source>
</evidence>
<evidence type="ECO:0000256" key="12">
    <source>
        <dbReference type="ARBA" id="ARBA00023139"/>
    </source>
</evidence>
<dbReference type="Gene3D" id="3.10.560.10">
    <property type="entry name" value="Outer membrane lipoprotein wza domain like"/>
    <property type="match status" value="1"/>
</dbReference>
<evidence type="ECO:0000256" key="6">
    <source>
        <dbReference type="ARBA" id="ARBA00022692"/>
    </source>
</evidence>
<dbReference type="Proteomes" id="UP000035068">
    <property type="component" value="Unassembled WGS sequence"/>
</dbReference>
<keyword evidence="10" id="KW-0626">Porin</keyword>
<keyword evidence="9" id="KW-0406">Ion transport</keyword>
<evidence type="ECO:0000256" key="2">
    <source>
        <dbReference type="ARBA" id="ARBA00009450"/>
    </source>
</evidence>
<keyword evidence="7 15" id="KW-0732">Signal</keyword>
<evidence type="ECO:0000259" key="16">
    <source>
        <dbReference type="Pfam" id="PF02563"/>
    </source>
</evidence>
<accession>A0A0C2E9Y8</accession>
<evidence type="ECO:0000256" key="8">
    <source>
        <dbReference type="ARBA" id="ARBA00023047"/>
    </source>
</evidence>
<keyword evidence="13" id="KW-0998">Cell outer membrane</keyword>
<comment type="caution">
    <text evidence="18">The sequence shown here is derived from an EMBL/GenBank/DDBJ whole genome shotgun (WGS) entry which is preliminary data.</text>
</comment>
<dbReference type="InterPro" id="IPR003715">
    <property type="entry name" value="Poly_export_N"/>
</dbReference>
<evidence type="ECO:0000313" key="18">
    <source>
        <dbReference type="EMBL" id="KIH75388.1"/>
    </source>
</evidence>
<dbReference type="Pfam" id="PF02563">
    <property type="entry name" value="Poly_export"/>
    <property type="match status" value="1"/>
</dbReference>
<sequence>MKHLFFVLAFTLFFVPTLWAADVDADYVIGDGDGLQISVWGSPELSSSVTVRPDGKITLPAAGDIVATGYTPTQLSEKLAKELTAFVRKPIVTVAVTNITNNKVYVFGGGASSGSFNLPARTTLLKFLTNLGDLQRADLERAYLLRNREQVDVNFYNLFINGDFDADVALQTDDMIYIPDNERMKIYIMGAVGNPQYVFYREGIRILDAILESGGFTKFARENRVVVLRKNGNQMDEIRVNARDLMRQGDLSQNIELRRGDMVVVSEGIF</sequence>
<evidence type="ECO:0000256" key="11">
    <source>
        <dbReference type="ARBA" id="ARBA00023136"/>
    </source>
</evidence>
<protein>
    <submittedName>
        <fullName evidence="18">Sugar ABC transporter substrate-binding protein</fullName>
    </submittedName>
</protein>
<evidence type="ECO:0000256" key="1">
    <source>
        <dbReference type="ARBA" id="ARBA00004571"/>
    </source>
</evidence>
<keyword evidence="8" id="KW-0625">Polysaccharide transport</keyword>
<keyword evidence="6" id="KW-0812">Transmembrane</keyword>
<evidence type="ECO:0000256" key="13">
    <source>
        <dbReference type="ARBA" id="ARBA00023237"/>
    </source>
</evidence>
<feature type="domain" description="Polysaccharide export protein N-terminal" evidence="16">
    <location>
        <begin position="23"/>
        <end position="97"/>
    </location>
</feature>
<evidence type="ECO:0000256" key="4">
    <source>
        <dbReference type="ARBA" id="ARBA00022452"/>
    </source>
</evidence>
<gene>
    <name evidence="18" type="ORF">GFER_17105</name>
</gene>
<keyword evidence="4" id="KW-1134">Transmembrane beta strand</keyword>
<dbReference type="GO" id="GO:0015288">
    <property type="term" value="F:porin activity"/>
    <property type="evidence" value="ECO:0007669"/>
    <property type="project" value="UniProtKB-KW"/>
</dbReference>
<dbReference type="InterPro" id="IPR049712">
    <property type="entry name" value="Poly_export"/>
</dbReference>